<organism evidence="1">
    <name type="scientific">Brassica cretica</name>
    <name type="common">Mustard</name>
    <dbReference type="NCBI Taxonomy" id="69181"/>
    <lineage>
        <taxon>Eukaryota</taxon>
        <taxon>Viridiplantae</taxon>
        <taxon>Streptophyta</taxon>
        <taxon>Embryophyta</taxon>
        <taxon>Tracheophyta</taxon>
        <taxon>Spermatophyta</taxon>
        <taxon>Magnoliopsida</taxon>
        <taxon>eudicotyledons</taxon>
        <taxon>Gunneridae</taxon>
        <taxon>Pentapetalae</taxon>
        <taxon>rosids</taxon>
        <taxon>malvids</taxon>
        <taxon>Brassicales</taxon>
        <taxon>Brassicaceae</taxon>
        <taxon>Brassiceae</taxon>
        <taxon>Brassica</taxon>
    </lineage>
</organism>
<sequence>MYQSLSSSSILAYFYEGTKVSYVHIQVSTSLTDGSCCPLLPESLALFLSPHVDKPSDFVQKRVKGNVHYDGRGASQKLERSTRREPGSGFAKLKGCMEDAASRKLLGLRMLREEANLKNLSKKGKLEVGLALPELYGHQWKEWM</sequence>
<accession>A0A8S9IRS8</accession>
<dbReference type="EMBL" id="QGKY02001015">
    <property type="protein sequence ID" value="KAF2571666.1"/>
    <property type="molecule type" value="Genomic_DNA"/>
</dbReference>
<dbReference type="AlphaFoldDB" id="A0A8S9IRS8"/>
<gene>
    <name evidence="1" type="ORF">F2Q70_00005300</name>
</gene>
<reference evidence="1" key="1">
    <citation type="submission" date="2019-12" db="EMBL/GenBank/DDBJ databases">
        <title>Genome sequencing and annotation of Brassica cretica.</title>
        <authorList>
            <person name="Studholme D.J."/>
            <person name="Sarris P.F."/>
        </authorList>
    </citation>
    <scope>NUCLEOTIDE SEQUENCE</scope>
    <source>
        <strain evidence="1">PFS-102/07</strain>
        <tissue evidence="1">Leaf</tissue>
    </source>
</reference>
<protein>
    <submittedName>
        <fullName evidence="1">Uncharacterized protein</fullName>
    </submittedName>
</protein>
<name>A0A8S9IRS8_BRACR</name>
<comment type="caution">
    <text evidence="1">The sequence shown here is derived from an EMBL/GenBank/DDBJ whole genome shotgun (WGS) entry which is preliminary data.</text>
</comment>
<proteinExistence type="predicted"/>
<evidence type="ECO:0000313" key="1">
    <source>
        <dbReference type="EMBL" id="KAF2571666.1"/>
    </source>
</evidence>